<sequence>MSEANEDKTSGDFREMGFRLAQEVISFLKRKMDKASRRGNLKDIKLSFVGHSIGNLIIRTALAGEDTGKFPECVSFVITS</sequence>
<reference evidence="2 3" key="1">
    <citation type="journal article" date="2018" name="Front. Plant Sci.">
        <title>Red Clover (Trifolium pratense) and Zigzag Clover (T. medium) - A Picture of Genomic Similarities and Differences.</title>
        <authorList>
            <person name="Dluhosova J."/>
            <person name="Istvanek J."/>
            <person name="Nedelnik J."/>
            <person name="Repkova J."/>
        </authorList>
    </citation>
    <scope>NUCLEOTIDE SEQUENCE [LARGE SCALE GENOMIC DNA]</scope>
    <source>
        <strain evidence="3">cv. 10/8</strain>
        <tissue evidence="2">Leaf</tissue>
    </source>
</reference>
<organism evidence="2 3">
    <name type="scientific">Trifolium medium</name>
    <dbReference type="NCBI Taxonomy" id="97028"/>
    <lineage>
        <taxon>Eukaryota</taxon>
        <taxon>Viridiplantae</taxon>
        <taxon>Streptophyta</taxon>
        <taxon>Embryophyta</taxon>
        <taxon>Tracheophyta</taxon>
        <taxon>Spermatophyta</taxon>
        <taxon>Magnoliopsida</taxon>
        <taxon>eudicotyledons</taxon>
        <taxon>Gunneridae</taxon>
        <taxon>Pentapetalae</taxon>
        <taxon>rosids</taxon>
        <taxon>fabids</taxon>
        <taxon>Fabales</taxon>
        <taxon>Fabaceae</taxon>
        <taxon>Papilionoideae</taxon>
        <taxon>50 kb inversion clade</taxon>
        <taxon>NPAAA clade</taxon>
        <taxon>Hologalegina</taxon>
        <taxon>IRL clade</taxon>
        <taxon>Trifolieae</taxon>
        <taxon>Trifolium</taxon>
    </lineage>
</organism>
<dbReference type="Pfam" id="PF05057">
    <property type="entry name" value="DUF676"/>
    <property type="match status" value="1"/>
</dbReference>
<keyword evidence="3" id="KW-1185">Reference proteome</keyword>
<dbReference type="AlphaFoldDB" id="A0A392MX61"/>
<dbReference type="PANTHER" id="PTHR12482">
    <property type="entry name" value="LIPASE ROG1-RELATED-RELATED"/>
    <property type="match status" value="1"/>
</dbReference>
<dbReference type="PANTHER" id="PTHR12482:SF47">
    <property type="entry name" value="ESTERASE FAMILY PROTEIN, PUTATIVE-RELATED"/>
    <property type="match status" value="1"/>
</dbReference>
<comment type="caution">
    <text evidence="2">The sequence shown here is derived from an EMBL/GenBank/DDBJ whole genome shotgun (WGS) entry which is preliminary data.</text>
</comment>
<protein>
    <submittedName>
        <fullName evidence="2">Protein FAM135B-like</fullName>
    </submittedName>
</protein>
<proteinExistence type="predicted"/>
<evidence type="ECO:0000313" key="3">
    <source>
        <dbReference type="Proteomes" id="UP000265520"/>
    </source>
</evidence>
<feature type="non-terminal residue" evidence="2">
    <location>
        <position position="80"/>
    </location>
</feature>
<evidence type="ECO:0000259" key="1">
    <source>
        <dbReference type="Pfam" id="PF05057"/>
    </source>
</evidence>
<evidence type="ECO:0000313" key="2">
    <source>
        <dbReference type="EMBL" id="MCH91892.1"/>
    </source>
</evidence>
<feature type="domain" description="DUF676" evidence="1">
    <location>
        <begin position="1"/>
        <end position="63"/>
    </location>
</feature>
<dbReference type="InterPro" id="IPR044294">
    <property type="entry name" value="Lipase-like"/>
</dbReference>
<name>A0A392MX61_9FABA</name>
<dbReference type="EMBL" id="LXQA010021388">
    <property type="protein sequence ID" value="MCH91892.1"/>
    <property type="molecule type" value="Genomic_DNA"/>
</dbReference>
<dbReference type="Proteomes" id="UP000265520">
    <property type="component" value="Unassembled WGS sequence"/>
</dbReference>
<dbReference type="InterPro" id="IPR007751">
    <property type="entry name" value="DUF676_lipase-like"/>
</dbReference>
<accession>A0A392MX61</accession>